<accession>A0A0K6IL50</accession>
<dbReference type="GO" id="GO:0000255">
    <property type="term" value="P:allantoin metabolic process"/>
    <property type="evidence" value="ECO:0007669"/>
    <property type="project" value="InterPro"/>
</dbReference>
<comment type="catalytic activity">
    <reaction evidence="1">
        <text>5-hydroxy-2-oxo-4-ureido-2,5-dihydro-1H-imidazole-5-carboxylate + H(+) = (S)-allantoin + CO2</text>
        <dbReference type="Rhea" id="RHEA:26301"/>
        <dbReference type="ChEBI" id="CHEBI:15378"/>
        <dbReference type="ChEBI" id="CHEBI:15678"/>
        <dbReference type="ChEBI" id="CHEBI:16526"/>
        <dbReference type="ChEBI" id="CHEBI:58639"/>
        <dbReference type="EC" id="4.1.1.97"/>
    </reaction>
</comment>
<dbReference type="AlphaFoldDB" id="A0A0K6IL50"/>
<keyword evidence="6" id="KW-0456">Lyase</keyword>
<dbReference type="Pfam" id="PF09349">
    <property type="entry name" value="OHCU_decarbox"/>
    <property type="match status" value="1"/>
</dbReference>
<dbReference type="GO" id="GO:0019628">
    <property type="term" value="P:urate catabolic process"/>
    <property type="evidence" value="ECO:0007669"/>
    <property type="project" value="UniProtKB-UniPathway"/>
</dbReference>
<evidence type="ECO:0000256" key="6">
    <source>
        <dbReference type="ARBA" id="ARBA00023239"/>
    </source>
</evidence>
<evidence type="ECO:0000313" key="8">
    <source>
        <dbReference type="EMBL" id="CUB03835.1"/>
    </source>
</evidence>
<keyword evidence="4" id="KW-0659">Purine metabolism</keyword>
<evidence type="ECO:0000259" key="7">
    <source>
        <dbReference type="Pfam" id="PF09349"/>
    </source>
</evidence>
<dbReference type="InterPro" id="IPR036778">
    <property type="entry name" value="OHCU_decarboxylase_sf"/>
</dbReference>
<dbReference type="InterPro" id="IPR017580">
    <property type="entry name" value="OHCU_decarboxylase-1"/>
</dbReference>
<name>A0A0K6IL50_9GAMM</name>
<feature type="domain" description="Oxo-4-hydroxy-4-carboxy-5-ureidoimidazoline decarboxylase" evidence="7">
    <location>
        <begin position="12"/>
        <end position="171"/>
    </location>
</feature>
<dbReference type="NCBIfam" id="TIGR03164">
    <property type="entry name" value="UHCUDC"/>
    <property type="match status" value="1"/>
</dbReference>
<dbReference type="InterPro" id="IPR018020">
    <property type="entry name" value="OHCU_decarboxylase"/>
</dbReference>
<evidence type="ECO:0000256" key="1">
    <source>
        <dbReference type="ARBA" id="ARBA00001163"/>
    </source>
</evidence>
<sequence length="180" mass="19797">MGATETALVKQDKDSFINQLKDIYEHSTWLAEALYEQRDTLTKHPDGIRVAVTQAMHDIVEAADHSTQLALLRAHPDLAGKAALAGELTDASTSEQAGAGLDQLTPPELERFLALNFSYHDKFGFPFIMAVKGATKDQILEGFEARLPNDVATEFRRALNEVHKIAGFRLAALPNALWGK</sequence>
<keyword evidence="5" id="KW-0210">Decarboxylase</keyword>
<protein>
    <recommendedName>
        <fullName evidence="3">2-oxo-4-hydroxy-4-carboxy-5-ureidoimidazoline decarboxylase</fullName>
        <ecNumber evidence="3">4.1.1.97</ecNumber>
    </recommendedName>
</protein>
<evidence type="ECO:0000256" key="2">
    <source>
        <dbReference type="ARBA" id="ARBA00004754"/>
    </source>
</evidence>
<evidence type="ECO:0000256" key="4">
    <source>
        <dbReference type="ARBA" id="ARBA00022631"/>
    </source>
</evidence>
<comment type="pathway">
    <text evidence="2">Purine metabolism; urate degradation; (S)-allantoin from urate: step 3/3.</text>
</comment>
<dbReference type="RefSeq" id="WP_055462781.1">
    <property type="nucleotide sequence ID" value="NZ_CYHG01000004.1"/>
</dbReference>
<dbReference type="EMBL" id="CYHG01000004">
    <property type="protein sequence ID" value="CUB03835.1"/>
    <property type="molecule type" value="Genomic_DNA"/>
</dbReference>
<evidence type="ECO:0000256" key="3">
    <source>
        <dbReference type="ARBA" id="ARBA00012257"/>
    </source>
</evidence>
<reference evidence="9" key="1">
    <citation type="submission" date="2015-08" db="EMBL/GenBank/DDBJ databases">
        <authorList>
            <person name="Varghese N."/>
        </authorList>
    </citation>
    <scope>NUCLEOTIDE SEQUENCE [LARGE SCALE GENOMIC DNA]</scope>
    <source>
        <strain evidence="9">JCM 18476</strain>
    </source>
</reference>
<dbReference type="Gene3D" id="1.10.3330.10">
    <property type="entry name" value="Oxo-4-hydroxy-4-carboxy-5-ureidoimidazoline decarboxylase"/>
    <property type="match status" value="1"/>
</dbReference>
<evidence type="ECO:0000313" key="9">
    <source>
        <dbReference type="Proteomes" id="UP000182769"/>
    </source>
</evidence>
<dbReference type="UniPathway" id="UPA00394">
    <property type="reaction ID" value="UER00652"/>
</dbReference>
<dbReference type="Proteomes" id="UP000182769">
    <property type="component" value="Unassembled WGS sequence"/>
</dbReference>
<dbReference type="GO" id="GO:0006144">
    <property type="term" value="P:purine nucleobase metabolic process"/>
    <property type="evidence" value="ECO:0007669"/>
    <property type="project" value="UniProtKB-KW"/>
</dbReference>
<gene>
    <name evidence="8" type="ORF">Ga0061065_104266</name>
</gene>
<organism evidence="8 9">
    <name type="scientific">Marinomonas fungiae</name>
    <dbReference type="NCBI Taxonomy" id="1137284"/>
    <lineage>
        <taxon>Bacteria</taxon>
        <taxon>Pseudomonadati</taxon>
        <taxon>Pseudomonadota</taxon>
        <taxon>Gammaproteobacteria</taxon>
        <taxon>Oceanospirillales</taxon>
        <taxon>Oceanospirillaceae</taxon>
        <taxon>Marinomonas</taxon>
    </lineage>
</organism>
<dbReference type="PANTHER" id="PTHR43466:SF1">
    <property type="entry name" value="2-OXO-4-HYDROXY-4-CARBOXY-5-UREIDOIMIDAZOLINE DECARBOXYLASE-RELATED"/>
    <property type="match status" value="1"/>
</dbReference>
<dbReference type="STRING" id="1137284.GCA_001418205_01686"/>
<dbReference type="PANTHER" id="PTHR43466">
    <property type="entry name" value="2-OXO-4-HYDROXY-4-CARBOXY-5-UREIDOIMIDAZOLINE DECARBOXYLASE-RELATED"/>
    <property type="match status" value="1"/>
</dbReference>
<dbReference type="OrthoDB" id="9800909at2"/>
<dbReference type="GO" id="GO:0051997">
    <property type="term" value="F:2-oxo-4-hydroxy-4-carboxy-5-ureidoimidazoline decarboxylase activity"/>
    <property type="evidence" value="ECO:0007669"/>
    <property type="project" value="UniProtKB-EC"/>
</dbReference>
<dbReference type="EC" id="4.1.1.97" evidence="3"/>
<proteinExistence type="predicted"/>
<evidence type="ECO:0000256" key="5">
    <source>
        <dbReference type="ARBA" id="ARBA00022793"/>
    </source>
</evidence>
<keyword evidence="9" id="KW-1185">Reference proteome</keyword>
<dbReference type="SUPFAM" id="SSF158694">
    <property type="entry name" value="UraD-Like"/>
    <property type="match status" value="1"/>
</dbReference>